<protein>
    <submittedName>
        <fullName evidence="1">FAD-binding oxidoreductase</fullName>
    </submittedName>
</protein>
<dbReference type="InterPro" id="IPR036188">
    <property type="entry name" value="FAD/NAD-bd_sf"/>
</dbReference>
<keyword evidence="2" id="KW-1185">Reference proteome</keyword>
<dbReference type="EMBL" id="JAZAQF010000059">
    <property type="protein sequence ID" value="MFG3818106.1"/>
    <property type="molecule type" value="Genomic_DNA"/>
</dbReference>
<name>A0ABW7CAP6_9CYAN</name>
<comment type="caution">
    <text evidence="1">The sequence shown here is derived from an EMBL/GenBank/DDBJ whole genome shotgun (WGS) entry which is preliminary data.</text>
</comment>
<proteinExistence type="predicted"/>
<accession>A0ABW7CAP6</accession>
<dbReference type="PANTHER" id="PTHR32098:SF5">
    <property type="entry name" value="LYCOPENE BETA_EPSILON CYCLASE PROTEIN"/>
    <property type="match status" value="1"/>
</dbReference>
<sequence length="544" mass="59074">MSLTADLLSTIPGQPLAGLARADRLWQQLRGLDDQGVTPPISVIYESSQNLAVDSANSPPTDALMVDLVVLGGTLGIVMATALAQAGWRVVLMERGQLQGRDQEWNISRSELAVLVERGLLTAAELERAIASEFNPVRIAFAGGQERWVRDVLNLGVSPAILVAQLRQKFLAAGGILLEQTQFVSLTVQPDRVWVQGRSLLGGPTGATGAGGSAAYGDWVTANQATVTIGARLVLDAMGHQSPIVRQTRGPAKPDGVCLVVGTCATGYPANDSADLIATTTGIQDDRQYFWEAFPAKAGRTTYLFCYGDAHPSRPSLHDLFEDYFRLLPAYQNLPSLEGLQFQRALFGFFPAFRQSPLQPTVDRLLFIGDSSGLQSPLSFGGFGALLRHFDRLLDGITNALQTDRLDRSHLSLLLPYQPNLSVTWLFQQAMRVAVGQQLPSDRINRLLDAVFGEMAAAGDRVLRPFLQDVVQFPALSIALARVAIAQPALVAQLIPQLGLPALLDWMRHYLALGLYHAGDRLALPAREPVRSAWRYGSGNDWHS</sequence>
<reference evidence="2" key="1">
    <citation type="journal article" date="2024" name="Algal Res.">
        <title>Biochemical, toxicological and genomic investigation of a high-biomass producing Limnothrix strain isolated from Italian shallow drinking water reservoir.</title>
        <authorList>
            <person name="Simonazzi M."/>
            <person name="Shishido T.K."/>
            <person name="Delbaje E."/>
            <person name="Wahlsten M."/>
            <person name="Fewer D.P."/>
            <person name="Sivonen K."/>
            <person name="Pezzolesi L."/>
            <person name="Pistocchi R."/>
        </authorList>
    </citation>
    <scope>NUCLEOTIDE SEQUENCE [LARGE SCALE GENOMIC DNA]</scope>
    <source>
        <strain evidence="2">LRLZ20PSL1</strain>
    </source>
</reference>
<dbReference type="Gene3D" id="3.50.50.60">
    <property type="entry name" value="FAD/NAD(P)-binding domain"/>
    <property type="match status" value="1"/>
</dbReference>
<dbReference type="SUPFAM" id="SSF51905">
    <property type="entry name" value="FAD/NAD(P)-binding domain"/>
    <property type="match status" value="1"/>
</dbReference>
<dbReference type="Proteomes" id="UP001604335">
    <property type="component" value="Unassembled WGS sequence"/>
</dbReference>
<dbReference type="RefSeq" id="WP_393013053.1">
    <property type="nucleotide sequence ID" value="NZ_JAZAQF010000059.1"/>
</dbReference>
<organism evidence="1 2">
    <name type="scientific">Limnothrix redekei LRLZ20PSL1</name>
    <dbReference type="NCBI Taxonomy" id="3112953"/>
    <lineage>
        <taxon>Bacteria</taxon>
        <taxon>Bacillati</taxon>
        <taxon>Cyanobacteriota</taxon>
        <taxon>Cyanophyceae</taxon>
        <taxon>Pseudanabaenales</taxon>
        <taxon>Pseudanabaenaceae</taxon>
        <taxon>Limnothrix</taxon>
    </lineage>
</organism>
<evidence type="ECO:0000313" key="2">
    <source>
        <dbReference type="Proteomes" id="UP001604335"/>
    </source>
</evidence>
<gene>
    <name evidence="1" type="ORF">VPK24_10705</name>
</gene>
<evidence type="ECO:0000313" key="1">
    <source>
        <dbReference type="EMBL" id="MFG3818106.1"/>
    </source>
</evidence>
<dbReference type="PANTHER" id="PTHR32098">
    <property type="entry name" value="LYCOPENE BETA/EPSILON CYCLASE PROTEIN"/>
    <property type="match status" value="1"/>
</dbReference>